<evidence type="ECO:0000256" key="11">
    <source>
        <dbReference type="ARBA" id="ARBA00048679"/>
    </source>
</evidence>
<sequence length="288" mass="32024">MPEHTARPDTPANPHPADPAPRPVDWVTVEDPPEGRWSTWTSVTRLSRGPEPRPSWVVTADAAVDTELGVLKSGKEAVCHLLRRAVPSDPDRDSLLVAKRYLDASHRDFQRSTVYTEGRRTRNSRDARALARRSSHGRAVAAGQWAQAEWDTLVRLWQAGVSVPYPVQVDGTEILMEYIAVDGEAAPRLADCRGTREELRGWYDQVVDAMERMASLGLAHGDLSPYNLLLAGSRVVVIDLPQVVDVTVNPNGMELLHRDCRNVGDWFARRGLDVDAEDLFGRLVAALW</sequence>
<dbReference type="PANTHER" id="PTHR45723">
    <property type="entry name" value="SERINE/THREONINE-PROTEIN KINASE RIO1"/>
    <property type="match status" value="1"/>
</dbReference>
<gene>
    <name evidence="14" type="ORF">DT076_15525</name>
</gene>
<name>A0A367YUD0_9ACTN</name>
<evidence type="ECO:0000256" key="6">
    <source>
        <dbReference type="ARBA" id="ARBA00022741"/>
    </source>
</evidence>
<dbReference type="AlphaFoldDB" id="A0A367YUD0"/>
<dbReference type="InterPro" id="IPR051272">
    <property type="entry name" value="RIO-type_Ser/Thr_kinase"/>
</dbReference>
<proteinExistence type="inferred from homology"/>
<keyword evidence="6" id="KW-0547">Nucleotide-binding</keyword>
<dbReference type="Proteomes" id="UP000252770">
    <property type="component" value="Unassembled WGS sequence"/>
</dbReference>
<dbReference type="EMBL" id="QOUI01000010">
    <property type="protein sequence ID" value="RCK68632.1"/>
    <property type="molecule type" value="Genomic_DNA"/>
</dbReference>
<evidence type="ECO:0000256" key="10">
    <source>
        <dbReference type="ARBA" id="ARBA00047899"/>
    </source>
</evidence>
<dbReference type="RefSeq" id="WP_114127603.1">
    <property type="nucleotide sequence ID" value="NZ_QOUI01000010.1"/>
</dbReference>
<evidence type="ECO:0000256" key="7">
    <source>
        <dbReference type="ARBA" id="ARBA00022777"/>
    </source>
</evidence>
<dbReference type="Gene3D" id="1.10.510.10">
    <property type="entry name" value="Transferase(Phosphotransferase) domain 1"/>
    <property type="match status" value="1"/>
</dbReference>
<dbReference type="InterPro" id="IPR011009">
    <property type="entry name" value="Kinase-like_dom_sf"/>
</dbReference>
<dbReference type="SMART" id="SM00090">
    <property type="entry name" value="RIO"/>
    <property type="match status" value="1"/>
</dbReference>
<dbReference type="GO" id="GO:0046872">
    <property type="term" value="F:metal ion binding"/>
    <property type="evidence" value="ECO:0007669"/>
    <property type="project" value="UniProtKB-KW"/>
</dbReference>
<keyword evidence="3 14" id="KW-0723">Serine/threonine-protein kinase</keyword>
<organism evidence="14 15">
    <name type="scientific">Desertihabitans brevis</name>
    <dbReference type="NCBI Taxonomy" id="2268447"/>
    <lineage>
        <taxon>Bacteria</taxon>
        <taxon>Bacillati</taxon>
        <taxon>Actinomycetota</taxon>
        <taxon>Actinomycetes</taxon>
        <taxon>Propionibacteriales</taxon>
        <taxon>Propionibacteriaceae</taxon>
        <taxon>Desertihabitans</taxon>
    </lineage>
</organism>
<evidence type="ECO:0000313" key="14">
    <source>
        <dbReference type="EMBL" id="RCK68632.1"/>
    </source>
</evidence>
<evidence type="ECO:0000256" key="4">
    <source>
        <dbReference type="ARBA" id="ARBA00022679"/>
    </source>
</evidence>
<evidence type="ECO:0000256" key="9">
    <source>
        <dbReference type="ARBA" id="ARBA00022842"/>
    </source>
</evidence>
<keyword evidence="8" id="KW-0067">ATP-binding</keyword>
<dbReference type="InterPro" id="IPR000687">
    <property type="entry name" value="RIO_kinase"/>
</dbReference>
<evidence type="ECO:0000256" key="3">
    <source>
        <dbReference type="ARBA" id="ARBA00022527"/>
    </source>
</evidence>
<keyword evidence="7 14" id="KW-0418">Kinase</keyword>
<dbReference type="Pfam" id="PF01163">
    <property type="entry name" value="RIO1"/>
    <property type="match status" value="1"/>
</dbReference>
<comment type="similarity">
    <text evidence="1">Belongs to the protein kinase superfamily. RIO-type Ser/Thr kinase family.</text>
</comment>
<evidence type="ECO:0000256" key="12">
    <source>
        <dbReference type="SAM" id="MobiDB-lite"/>
    </source>
</evidence>
<dbReference type="InterPro" id="IPR000719">
    <property type="entry name" value="Prot_kinase_dom"/>
</dbReference>
<feature type="compositionally biased region" description="Pro residues" evidence="12">
    <location>
        <begin position="11"/>
        <end position="22"/>
    </location>
</feature>
<keyword evidence="4" id="KW-0808">Transferase</keyword>
<keyword evidence="15" id="KW-1185">Reference proteome</keyword>
<dbReference type="SUPFAM" id="SSF56112">
    <property type="entry name" value="Protein kinase-like (PK-like)"/>
    <property type="match status" value="1"/>
</dbReference>
<evidence type="ECO:0000256" key="8">
    <source>
        <dbReference type="ARBA" id="ARBA00022840"/>
    </source>
</evidence>
<accession>A0A367YUD0</accession>
<evidence type="ECO:0000256" key="1">
    <source>
        <dbReference type="ARBA" id="ARBA00009196"/>
    </source>
</evidence>
<dbReference type="InterPro" id="IPR018934">
    <property type="entry name" value="RIO_dom"/>
</dbReference>
<dbReference type="GO" id="GO:0005524">
    <property type="term" value="F:ATP binding"/>
    <property type="evidence" value="ECO:0007669"/>
    <property type="project" value="UniProtKB-KW"/>
</dbReference>
<dbReference type="GO" id="GO:0004674">
    <property type="term" value="F:protein serine/threonine kinase activity"/>
    <property type="evidence" value="ECO:0007669"/>
    <property type="project" value="UniProtKB-KW"/>
</dbReference>
<protein>
    <recommendedName>
        <fullName evidence="2">non-specific serine/threonine protein kinase</fullName>
        <ecNumber evidence="2">2.7.11.1</ecNumber>
    </recommendedName>
</protein>
<keyword evidence="5" id="KW-0479">Metal-binding</keyword>
<comment type="catalytic activity">
    <reaction evidence="11">
        <text>L-seryl-[protein] + ATP = O-phospho-L-seryl-[protein] + ADP + H(+)</text>
        <dbReference type="Rhea" id="RHEA:17989"/>
        <dbReference type="Rhea" id="RHEA-COMP:9863"/>
        <dbReference type="Rhea" id="RHEA-COMP:11604"/>
        <dbReference type="ChEBI" id="CHEBI:15378"/>
        <dbReference type="ChEBI" id="CHEBI:29999"/>
        <dbReference type="ChEBI" id="CHEBI:30616"/>
        <dbReference type="ChEBI" id="CHEBI:83421"/>
        <dbReference type="ChEBI" id="CHEBI:456216"/>
        <dbReference type="EC" id="2.7.11.1"/>
    </reaction>
</comment>
<comment type="catalytic activity">
    <reaction evidence="10">
        <text>L-threonyl-[protein] + ATP = O-phospho-L-threonyl-[protein] + ADP + H(+)</text>
        <dbReference type="Rhea" id="RHEA:46608"/>
        <dbReference type="Rhea" id="RHEA-COMP:11060"/>
        <dbReference type="Rhea" id="RHEA-COMP:11605"/>
        <dbReference type="ChEBI" id="CHEBI:15378"/>
        <dbReference type="ChEBI" id="CHEBI:30013"/>
        <dbReference type="ChEBI" id="CHEBI:30616"/>
        <dbReference type="ChEBI" id="CHEBI:61977"/>
        <dbReference type="ChEBI" id="CHEBI:456216"/>
        <dbReference type="EC" id="2.7.11.1"/>
    </reaction>
</comment>
<dbReference type="PROSITE" id="PS50011">
    <property type="entry name" value="PROTEIN_KINASE_DOM"/>
    <property type="match status" value="1"/>
</dbReference>
<evidence type="ECO:0000256" key="5">
    <source>
        <dbReference type="ARBA" id="ARBA00022723"/>
    </source>
</evidence>
<feature type="region of interest" description="Disordered" evidence="12">
    <location>
        <begin position="1"/>
        <end position="25"/>
    </location>
</feature>
<comment type="caution">
    <text evidence="14">The sequence shown here is derived from an EMBL/GenBank/DDBJ whole genome shotgun (WGS) entry which is preliminary data.</text>
</comment>
<dbReference type="EC" id="2.7.11.1" evidence="2"/>
<keyword evidence="9" id="KW-0460">Magnesium</keyword>
<evidence type="ECO:0000313" key="15">
    <source>
        <dbReference type="Proteomes" id="UP000252770"/>
    </source>
</evidence>
<evidence type="ECO:0000259" key="13">
    <source>
        <dbReference type="PROSITE" id="PS50011"/>
    </source>
</evidence>
<dbReference type="Gene3D" id="3.30.200.20">
    <property type="entry name" value="Phosphorylase Kinase, domain 1"/>
    <property type="match status" value="1"/>
</dbReference>
<evidence type="ECO:0000256" key="2">
    <source>
        <dbReference type="ARBA" id="ARBA00012513"/>
    </source>
</evidence>
<feature type="domain" description="Protein kinase" evidence="13">
    <location>
        <begin position="65"/>
        <end position="288"/>
    </location>
</feature>
<reference evidence="14 15" key="1">
    <citation type="submission" date="2018-07" db="EMBL/GenBank/DDBJ databases">
        <title>Desertimonas flava gen. nov. sp. nov.</title>
        <authorList>
            <person name="Liu S."/>
        </authorList>
    </citation>
    <scope>NUCLEOTIDE SEQUENCE [LARGE SCALE GENOMIC DNA]</scope>
    <source>
        <strain evidence="14 15">16Sb5-5</strain>
    </source>
</reference>